<keyword evidence="1" id="KW-1185">Reference proteome</keyword>
<protein>
    <submittedName>
        <fullName evidence="2">Alpha-1,6-mannosyl-glycoprotein 6-beta-N-acetylglucosaminyltransferase</fullName>
    </submittedName>
</protein>
<sequence length="159" mass="18442">LERCNKRLNVGMDMVNAHMAFGSIDVPSVMERRDLELFCQLDRQHTQCVDECGYSVQFNLREFVCRKRFNEMAGHLPCYARAAPVLSRHCRPRCGEYLPLEHSPQGYAQRCRQLLCDHTCTNFIIDKVCPANEARRAGRFLLEFTRLQVSEILKFRGGD</sequence>
<evidence type="ECO:0000313" key="1">
    <source>
        <dbReference type="Proteomes" id="UP000050761"/>
    </source>
</evidence>
<dbReference type="Proteomes" id="UP000050761">
    <property type="component" value="Unassembled WGS sequence"/>
</dbReference>
<dbReference type="AlphaFoldDB" id="A0A183F741"/>
<dbReference type="WBParaSite" id="HPBE_0000198301-mRNA-1">
    <property type="protein sequence ID" value="HPBE_0000198301-mRNA-1"/>
    <property type="gene ID" value="HPBE_0000198301"/>
</dbReference>
<evidence type="ECO:0000313" key="2">
    <source>
        <dbReference type="WBParaSite" id="HPBE_0000198301-mRNA-1"/>
    </source>
</evidence>
<proteinExistence type="predicted"/>
<accession>A0A183F741</accession>
<organism evidence="1 2">
    <name type="scientific">Heligmosomoides polygyrus</name>
    <name type="common">Parasitic roundworm</name>
    <dbReference type="NCBI Taxonomy" id="6339"/>
    <lineage>
        <taxon>Eukaryota</taxon>
        <taxon>Metazoa</taxon>
        <taxon>Ecdysozoa</taxon>
        <taxon>Nematoda</taxon>
        <taxon>Chromadorea</taxon>
        <taxon>Rhabditida</taxon>
        <taxon>Rhabditina</taxon>
        <taxon>Rhabditomorpha</taxon>
        <taxon>Strongyloidea</taxon>
        <taxon>Heligmosomidae</taxon>
        <taxon>Heligmosomoides</taxon>
    </lineage>
</organism>
<reference evidence="2" key="1">
    <citation type="submission" date="2019-09" db="UniProtKB">
        <authorList>
            <consortium name="WormBaseParasite"/>
        </authorList>
    </citation>
    <scope>IDENTIFICATION</scope>
</reference>
<name>A0A183F741_HELPZ</name>